<feature type="compositionally biased region" description="Low complexity" evidence="1">
    <location>
        <begin position="73"/>
        <end position="89"/>
    </location>
</feature>
<name>A0A397THE4_9GLOM</name>
<sequence length="195" mass="22228">MLFSKIGEDKIMRIKSYSANKLSKLTDVQIDVIKITLREKNSRTHVTSEMITSDATALITPVVSASIPLTHISNSSSNSKGISPGNSPSLNHRFQEKRIPYSPEEARLQRKALPKRTQSNQLILLKKNLPKKMHEDVMNSVVNRLNVSKLEVNFSIDRKGEHQMDCYTIFGLPSRYFARICPICAKTHWYLDGKW</sequence>
<feature type="region of interest" description="Disordered" evidence="1">
    <location>
        <begin position="73"/>
        <end position="96"/>
    </location>
</feature>
<protein>
    <submittedName>
        <fullName evidence="2">Uncharacterized protein</fullName>
    </submittedName>
</protein>
<dbReference type="EMBL" id="QKYT01000038">
    <property type="protein sequence ID" value="RIA96789.1"/>
    <property type="molecule type" value="Genomic_DNA"/>
</dbReference>
<reference evidence="2 3" key="1">
    <citation type="submission" date="2018-06" db="EMBL/GenBank/DDBJ databases">
        <title>Comparative genomics reveals the genomic features of Rhizophagus irregularis, R. cerebriforme, R. diaphanum and Gigaspora rosea, and their symbiotic lifestyle signature.</title>
        <authorList>
            <person name="Morin E."/>
            <person name="San Clemente H."/>
            <person name="Chen E.C.H."/>
            <person name="De La Providencia I."/>
            <person name="Hainaut M."/>
            <person name="Kuo A."/>
            <person name="Kohler A."/>
            <person name="Murat C."/>
            <person name="Tang N."/>
            <person name="Roy S."/>
            <person name="Loubradou J."/>
            <person name="Henrissat B."/>
            <person name="Grigoriev I.V."/>
            <person name="Corradi N."/>
            <person name="Roux C."/>
            <person name="Martin F.M."/>
        </authorList>
    </citation>
    <scope>NUCLEOTIDE SEQUENCE [LARGE SCALE GENOMIC DNA]</scope>
    <source>
        <strain evidence="2 3">DAOM 227022</strain>
    </source>
</reference>
<dbReference type="AlphaFoldDB" id="A0A397THE4"/>
<dbReference type="OrthoDB" id="2415118at2759"/>
<gene>
    <name evidence="2" type="ORF">C1645_856623</name>
</gene>
<organism evidence="2 3">
    <name type="scientific">Glomus cerebriforme</name>
    <dbReference type="NCBI Taxonomy" id="658196"/>
    <lineage>
        <taxon>Eukaryota</taxon>
        <taxon>Fungi</taxon>
        <taxon>Fungi incertae sedis</taxon>
        <taxon>Mucoromycota</taxon>
        <taxon>Glomeromycotina</taxon>
        <taxon>Glomeromycetes</taxon>
        <taxon>Glomerales</taxon>
        <taxon>Glomeraceae</taxon>
        <taxon>Glomus</taxon>
    </lineage>
</organism>
<evidence type="ECO:0000313" key="3">
    <source>
        <dbReference type="Proteomes" id="UP000265703"/>
    </source>
</evidence>
<comment type="caution">
    <text evidence="2">The sequence shown here is derived from an EMBL/GenBank/DDBJ whole genome shotgun (WGS) entry which is preliminary data.</text>
</comment>
<accession>A0A397THE4</accession>
<evidence type="ECO:0000313" key="2">
    <source>
        <dbReference type="EMBL" id="RIA96789.1"/>
    </source>
</evidence>
<evidence type="ECO:0000256" key="1">
    <source>
        <dbReference type="SAM" id="MobiDB-lite"/>
    </source>
</evidence>
<proteinExistence type="predicted"/>
<dbReference type="Proteomes" id="UP000265703">
    <property type="component" value="Unassembled WGS sequence"/>
</dbReference>
<keyword evidence="3" id="KW-1185">Reference proteome</keyword>